<feature type="chain" id="PRO_5046425572" description="DUF2225 domain-containing protein" evidence="1">
    <location>
        <begin position="29"/>
        <end position="233"/>
    </location>
</feature>
<keyword evidence="3" id="KW-1185">Reference proteome</keyword>
<evidence type="ECO:0000256" key="1">
    <source>
        <dbReference type="SAM" id="SignalP"/>
    </source>
</evidence>
<evidence type="ECO:0000313" key="3">
    <source>
        <dbReference type="Proteomes" id="UP000636891"/>
    </source>
</evidence>
<feature type="signal peptide" evidence="1">
    <location>
        <begin position="1"/>
        <end position="28"/>
    </location>
</feature>
<sequence length="233" mass="27061">MRTIAKKLFCLGFIELLLSLMVCSDAHATVYDADRFVKCPKCGHILREISWSSGNTFNSTLWSDGKLDAPMLPSVPSFVQCPACGEFFYPKDNHCELSRQQADKVEKEYTKALNFSQWVRAFPLIGDKKIAYWGIWHTYNDFLRSGDKASYDRLRNVFVLYASKFIDELDSTRDKDRLFKAELCREIGRFDRCVELLDCKQFPDNMKSFADKVKQAALRKDRALFKVFEPQKK</sequence>
<gene>
    <name evidence="2" type="ORF">H8S08_11950</name>
</gene>
<reference evidence="2 3" key="1">
    <citation type="submission" date="2020-08" db="EMBL/GenBank/DDBJ databases">
        <title>Genome public.</title>
        <authorList>
            <person name="Liu C."/>
            <person name="Sun Q."/>
        </authorList>
    </citation>
    <scope>NUCLEOTIDE SEQUENCE [LARGE SCALE GENOMIC DNA]</scope>
    <source>
        <strain evidence="2 3">New-7</strain>
    </source>
</reference>
<name>A0ABR7CPX4_9BACT</name>
<organism evidence="2 3">
    <name type="scientific">Alistipes hominis</name>
    <dbReference type="NCBI Taxonomy" id="2763015"/>
    <lineage>
        <taxon>Bacteria</taxon>
        <taxon>Pseudomonadati</taxon>
        <taxon>Bacteroidota</taxon>
        <taxon>Bacteroidia</taxon>
        <taxon>Bacteroidales</taxon>
        <taxon>Rikenellaceae</taxon>
        <taxon>Alistipes</taxon>
    </lineage>
</organism>
<dbReference type="EMBL" id="JACOOK010000008">
    <property type="protein sequence ID" value="MBC5617717.1"/>
    <property type="molecule type" value="Genomic_DNA"/>
</dbReference>
<comment type="caution">
    <text evidence="2">The sequence shown here is derived from an EMBL/GenBank/DDBJ whole genome shotgun (WGS) entry which is preliminary data.</text>
</comment>
<protein>
    <recommendedName>
        <fullName evidence="4">DUF2225 domain-containing protein</fullName>
    </recommendedName>
</protein>
<accession>A0ABR7CPX4</accession>
<dbReference type="Proteomes" id="UP000636891">
    <property type="component" value="Unassembled WGS sequence"/>
</dbReference>
<evidence type="ECO:0000313" key="2">
    <source>
        <dbReference type="EMBL" id="MBC5617717.1"/>
    </source>
</evidence>
<evidence type="ECO:0008006" key="4">
    <source>
        <dbReference type="Google" id="ProtNLM"/>
    </source>
</evidence>
<proteinExistence type="predicted"/>
<dbReference type="RefSeq" id="WP_118458268.1">
    <property type="nucleotide sequence ID" value="NZ_JACOOK010000008.1"/>
</dbReference>
<keyword evidence="1" id="KW-0732">Signal</keyword>